<evidence type="ECO:0000313" key="4">
    <source>
        <dbReference type="Proteomes" id="UP000887159"/>
    </source>
</evidence>
<dbReference type="GO" id="GO:0005634">
    <property type="term" value="C:nucleus"/>
    <property type="evidence" value="ECO:0007669"/>
    <property type="project" value="UniProtKB-SubCell"/>
</dbReference>
<dbReference type="SUPFAM" id="SSF46689">
    <property type="entry name" value="Homeodomain-like"/>
    <property type="match status" value="1"/>
</dbReference>
<dbReference type="Proteomes" id="UP000887159">
    <property type="component" value="Unassembled WGS sequence"/>
</dbReference>
<dbReference type="InterPro" id="IPR009057">
    <property type="entry name" value="Homeodomain-like_sf"/>
</dbReference>
<comment type="subcellular location">
    <subcellularLocation>
        <location evidence="1">Nucleus</location>
    </subcellularLocation>
</comment>
<name>A0A8X6VI68_TRICX</name>
<sequence>MTVRDITEAVGAGKSSVYRTINQQTNFGAVFRKRKSKRGRKRKTTPRTDKFLVHNSTMHPYKTSKDLQRELLAIGMSVDSPTIQRRLIEAEKFARKPIEKQLLTPAMKKNVSIGSGNISAGLYKIERRLYSDDAKRLLVMLVSFIKILLHAILLR</sequence>
<evidence type="ECO:0000313" key="3">
    <source>
        <dbReference type="EMBL" id="GFY06935.1"/>
    </source>
</evidence>
<gene>
    <name evidence="3" type="primary">g.40310</name>
    <name evidence="3" type="ORF">TNCV_4090371</name>
</gene>
<organism evidence="3 4">
    <name type="scientific">Trichonephila clavipes</name>
    <name type="common">Golden silk orbweaver</name>
    <name type="synonym">Nephila clavipes</name>
    <dbReference type="NCBI Taxonomy" id="2585209"/>
    <lineage>
        <taxon>Eukaryota</taxon>
        <taxon>Metazoa</taxon>
        <taxon>Ecdysozoa</taxon>
        <taxon>Arthropoda</taxon>
        <taxon>Chelicerata</taxon>
        <taxon>Arachnida</taxon>
        <taxon>Araneae</taxon>
        <taxon>Araneomorphae</taxon>
        <taxon>Entelegynae</taxon>
        <taxon>Araneoidea</taxon>
        <taxon>Nephilidae</taxon>
        <taxon>Trichonephila</taxon>
    </lineage>
</organism>
<dbReference type="EMBL" id="BMAU01021265">
    <property type="protein sequence ID" value="GFY06935.1"/>
    <property type="molecule type" value="Genomic_DNA"/>
</dbReference>
<keyword evidence="4" id="KW-1185">Reference proteome</keyword>
<reference evidence="3" key="1">
    <citation type="submission" date="2020-08" db="EMBL/GenBank/DDBJ databases">
        <title>Multicomponent nature underlies the extraordinary mechanical properties of spider dragline silk.</title>
        <authorList>
            <person name="Kono N."/>
            <person name="Nakamura H."/>
            <person name="Mori M."/>
            <person name="Yoshida Y."/>
            <person name="Ohtoshi R."/>
            <person name="Malay A.D."/>
            <person name="Moran D.A.P."/>
            <person name="Tomita M."/>
            <person name="Numata K."/>
            <person name="Arakawa K."/>
        </authorList>
    </citation>
    <scope>NUCLEOTIDE SEQUENCE</scope>
</reference>
<keyword evidence="2" id="KW-0472">Membrane</keyword>
<feature type="transmembrane region" description="Helical" evidence="2">
    <location>
        <begin position="137"/>
        <end position="154"/>
    </location>
</feature>
<keyword evidence="2" id="KW-1133">Transmembrane helix</keyword>
<accession>A0A8X6VI68</accession>
<keyword evidence="2" id="KW-0812">Transmembrane</keyword>
<evidence type="ECO:0000256" key="1">
    <source>
        <dbReference type="ARBA" id="ARBA00004123"/>
    </source>
</evidence>
<evidence type="ECO:0000256" key="2">
    <source>
        <dbReference type="SAM" id="Phobius"/>
    </source>
</evidence>
<comment type="caution">
    <text evidence="3">The sequence shown here is derived from an EMBL/GenBank/DDBJ whole genome shotgun (WGS) entry which is preliminary data.</text>
</comment>
<dbReference type="AlphaFoldDB" id="A0A8X6VI68"/>
<proteinExistence type="predicted"/>
<protein>
    <submittedName>
        <fullName evidence="3">HTH_Tnp_Tc3_2 domain-containing protein</fullName>
    </submittedName>
</protein>